<dbReference type="RefSeq" id="WP_229203392.1">
    <property type="nucleotide sequence ID" value="NZ_QGDT01000008.1"/>
</dbReference>
<comment type="similarity">
    <text evidence="14 16">Belongs to the type III pantothenate kinase family.</text>
</comment>
<keyword evidence="10 16" id="KW-0418">Kinase</keyword>
<feature type="active site" description="Proton acceptor" evidence="16">
    <location>
        <position position="93"/>
    </location>
</feature>
<keyword evidence="16" id="KW-0479">Metal-binding</keyword>
<reference evidence="17 18" key="1">
    <citation type="submission" date="2018-03" db="EMBL/GenBank/DDBJ databases">
        <title>Genomic Encyclopedia of Archaeal and Bacterial Type Strains, Phase II (KMG-II): from individual species to whole genera.</title>
        <authorList>
            <person name="Goeker M."/>
        </authorList>
    </citation>
    <scope>NUCLEOTIDE SEQUENCE [LARGE SCALE GENOMIC DNA]</scope>
    <source>
        <strain evidence="17 18">DSM 100346</strain>
    </source>
</reference>
<evidence type="ECO:0000313" key="17">
    <source>
        <dbReference type="EMBL" id="PWJ57113.1"/>
    </source>
</evidence>
<dbReference type="EC" id="2.7.1.33" evidence="6 16"/>
<evidence type="ECO:0000313" key="18">
    <source>
        <dbReference type="Proteomes" id="UP000245880"/>
    </source>
</evidence>
<dbReference type="InterPro" id="IPR043129">
    <property type="entry name" value="ATPase_NBD"/>
</dbReference>
<keyword evidence="8 16" id="KW-0808">Transferase</keyword>
<feature type="binding site" evidence="16">
    <location>
        <position position="114"/>
    </location>
    <ligand>
        <name>K(+)</name>
        <dbReference type="ChEBI" id="CHEBI:29103"/>
    </ligand>
</feature>
<evidence type="ECO:0000256" key="4">
    <source>
        <dbReference type="ARBA" id="ARBA00005225"/>
    </source>
</evidence>
<evidence type="ECO:0000256" key="3">
    <source>
        <dbReference type="ARBA" id="ARBA00004496"/>
    </source>
</evidence>
<evidence type="ECO:0000256" key="7">
    <source>
        <dbReference type="ARBA" id="ARBA00022490"/>
    </source>
</evidence>
<keyword evidence="12 16" id="KW-0630">Potassium</keyword>
<comment type="catalytic activity">
    <reaction evidence="1 16">
        <text>(R)-pantothenate + ATP = (R)-4'-phosphopantothenate + ADP + H(+)</text>
        <dbReference type="Rhea" id="RHEA:16373"/>
        <dbReference type="ChEBI" id="CHEBI:10986"/>
        <dbReference type="ChEBI" id="CHEBI:15378"/>
        <dbReference type="ChEBI" id="CHEBI:29032"/>
        <dbReference type="ChEBI" id="CHEBI:30616"/>
        <dbReference type="ChEBI" id="CHEBI:456216"/>
        <dbReference type="EC" id="2.7.1.33"/>
    </reaction>
</comment>
<feature type="binding site" evidence="16">
    <location>
        <position position="84"/>
    </location>
    <ligand>
        <name>substrate</name>
    </ligand>
</feature>
<feature type="binding site" evidence="16">
    <location>
        <position position="169"/>
    </location>
    <ligand>
        <name>substrate</name>
    </ligand>
</feature>
<keyword evidence="7 16" id="KW-0963">Cytoplasm</keyword>
<comment type="subunit">
    <text evidence="5 16">Homodimer.</text>
</comment>
<evidence type="ECO:0000256" key="9">
    <source>
        <dbReference type="ARBA" id="ARBA00022741"/>
    </source>
</evidence>
<comment type="subcellular location">
    <subcellularLocation>
        <location evidence="3 16">Cytoplasm</location>
    </subcellularLocation>
</comment>
<dbReference type="NCBIfam" id="TIGR00671">
    <property type="entry name" value="baf"/>
    <property type="match status" value="1"/>
</dbReference>
<proteinExistence type="inferred from homology"/>
<evidence type="ECO:0000256" key="2">
    <source>
        <dbReference type="ARBA" id="ARBA00001958"/>
    </source>
</evidence>
<feature type="binding site" evidence="16">
    <location>
        <position position="117"/>
    </location>
    <ligand>
        <name>ATP</name>
        <dbReference type="ChEBI" id="CHEBI:30616"/>
    </ligand>
</feature>
<keyword evidence="9 16" id="KW-0547">Nucleotide-binding</keyword>
<evidence type="ECO:0000256" key="11">
    <source>
        <dbReference type="ARBA" id="ARBA00022840"/>
    </source>
</evidence>
<comment type="caution">
    <text evidence="17">The sequence shown here is derived from an EMBL/GenBank/DDBJ whole genome shotgun (WGS) entry which is preliminary data.</text>
</comment>
<name>A0A316AHD4_9BACT</name>
<evidence type="ECO:0000256" key="15">
    <source>
        <dbReference type="ARBA" id="ARBA00040883"/>
    </source>
</evidence>
<keyword evidence="11 16" id="KW-0067">ATP-binding</keyword>
<dbReference type="UniPathway" id="UPA00241">
    <property type="reaction ID" value="UER00352"/>
</dbReference>
<dbReference type="HAMAP" id="MF_01274">
    <property type="entry name" value="Pantothen_kinase_3"/>
    <property type="match status" value="1"/>
</dbReference>
<evidence type="ECO:0000256" key="14">
    <source>
        <dbReference type="ARBA" id="ARBA00038036"/>
    </source>
</evidence>
<dbReference type="EMBL" id="QGDT01000008">
    <property type="protein sequence ID" value="PWJ57113.1"/>
    <property type="molecule type" value="Genomic_DNA"/>
</dbReference>
<dbReference type="GO" id="GO:0005737">
    <property type="term" value="C:cytoplasm"/>
    <property type="evidence" value="ECO:0007669"/>
    <property type="project" value="UniProtKB-SubCell"/>
</dbReference>
<dbReference type="Gene3D" id="3.30.420.40">
    <property type="match status" value="1"/>
</dbReference>
<evidence type="ECO:0000256" key="16">
    <source>
        <dbReference type="HAMAP-Rule" id="MF_01274"/>
    </source>
</evidence>
<protein>
    <recommendedName>
        <fullName evidence="15 16">Type III pantothenate kinase</fullName>
        <ecNumber evidence="6 16">2.7.1.33</ecNumber>
    </recommendedName>
    <alternativeName>
        <fullName evidence="16">PanK-III</fullName>
    </alternativeName>
    <alternativeName>
        <fullName evidence="16">Pantothenic acid kinase</fullName>
    </alternativeName>
</protein>
<dbReference type="AlphaFoldDB" id="A0A316AHD4"/>
<sequence>MRNLVIDAGNTQYKMGFFDNNRLIRHEIGLSISGLQGYIDQFQPHHVLFSSVNISFEDFKTSITGEFELMNLSSSLPLPIGMDYDTPHTLGMDRVAAAVGAYDLYPGMDLLVIDMGTCITYDWVSRDGVYQGGIIAPGVQMRFKAMHQFTKRLPLLSPLSDPPVVGKSTAASMQSGVMNGILAEMEGIIGRYRNISASMCVVLCGGDAPYFESSLKDTIFAVPQLVLFGLNRILTYNVD</sequence>
<comment type="function">
    <text evidence="16">Catalyzes the phosphorylation of pantothenate (Pan), the first step in CoA biosynthesis.</text>
</comment>
<feature type="binding site" evidence="16">
    <location>
        <begin position="7"/>
        <end position="14"/>
    </location>
    <ligand>
        <name>ATP</name>
        <dbReference type="ChEBI" id="CHEBI:30616"/>
    </ligand>
</feature>
<evidence type="ECO:0000256" key="6">
    <source>
        <dbReference type="ARBA" id="ARBA00012102"/>
    </source>
</evidence>
<dbReference type="GO" id="GO:0015937">
    <property type="term" value="P:coenzyme A biosynthetic process"/>
    <property type="evidence" value="ECO:0007669"/>
    <property type="project" value="UniProtKB-UniRule"/>
</dbReference>
<dbReference type="Pfam" id="PF03309">
    <property type="entry name" value="Pan_kinase"/>
    <property type="match status" value="1"/>
</dbReference>
<gene>
    <name evidence="16" type="primary">coaX</name>
    <name evidence="17" type="ORF">CLV98_10833</name>
</gene>
<evidence type="ECO:0000256" key="10">
    <source>
        <dbReference type="ARBA" id="ARBA00022777"/>
    </source>
</evidence>
<dbReference type="SUPFAM" id="SSF53067">
    <property type="entry name" value="Actin-like ATPase domain"/>
    <property type="match status" value="2"/>
</dbReference>
<evidence type="ECO:0000256" key="8">
    <source>
        <dbReference type="ARBA" id="ARBA00022679"/>
    </source>
</evidence>
<evidence type="ECO:0000256" key="5">
    <source>
        <dbReference type="ARBA" id="ARBA00011738"/>
    </source>
</evidence>
<comment type="cofactor">
    <cofactor evidence="16">
        <name>NH4(+)</name>
        <dbReference type="ChEBI" id="CHEBI:28938"/>
    </cofactor>
    <cofactor evidence="16">
        <name>K(+)</name>
        <dbReference type="ChEBI" id="CHEBI:29103"/>
    </cofactor>
    <text evidence="16">A monovalent cation. Ammonium or potassium.</text>
</comment>
<dbReference type="GO" id="GO:0046872">
    <property type="term" value="F:metal ion binding"/>
    <property type="evidence" value="ECO:0007669"/>
    <property type="project" value="UniProtKB-KW"/>
</dbReference>
<keyword evidence="18" id="KW-1185">Reference proteome</keyword>
<organism evidence="17 18">
    <name type="scientific">Dyadobacter jejuensis</name>
    <dbReference type="NCBI Taxonomy" id="1082580"/>
    <lineage>
        <taxon>Bacteria</taxon>
        <taxon>Pseudomonadati</taxon>
        <taxon>Bacteroidota</taxon>
        <taxon>Cytophagia</taxon>
        <taxon>Cytophagales</taxon>
        <taxon>Spirosomataceae</taxon>
        <taxon>Dyadobacter</taxon>
    </lineage>
</organism>
<evidence type="ECO:0000256" key="13">
    <source>
        <dbReference type="ARBA" id="ARBA00022993"/>
    </source>
</evidence>
<dbReference type="PANTHER" id="PTHR34265:SF1">
    <property type="entry name" value="TYPE III PANTOTHENATE KINASE"/>
    <property type="match status" value="1"/>
</dbReference>
<dbReference type="GO" id="GO:0004594">
    <property type="term" value="F:pantothenate kinase activity"/>
    <property type="evidence" value="ECO:0007669"/>
    <property type="project" value="UniProtKB-UniRule"/>
</dbReference>
<comment type="pathway">
    <text evidence="4 16">Cofactor biosynthesis; coenzyme A biosynthesis; CoA from (R)-pantothenate: step 1/5.</text>
</comment>
<evidence type="ECO:0000256" key="12">
    <source>
        <dbReference type="ARBA" id="ARBA00022958"/>
    </source>
</evidence>
<keyword evidence="13 16" id="KW-0173">Coenzyme A biosynthesis</keyword>
<dbReference type="GO" id="GO:0005524">
    <property type="term" value="F:ATP binding"/>
    <property type="evidence" value="ECO:0007669"/>
    <property type="project" value="UniProtKB-UniRule"/>
</dbReference>
<comment type="cofactor">
    <cofactor evidence="2">
        <name>K(+)</name>
        <dbReference type="ChEBI" id="CHEBI:29103"/>
    </cofactor>
</comment>
<feature type="binding site" evidence="16">
    <location>
        <begin position="91"/>
        <end position="94"/>
    </location>
    <ligand>
        <name>substrate</name>
    </ligand>
</feature>
<dbReference type="PANTHER" id="PTHR34265">
    <property type="entry name" value="TYPE III PANTOTHENATE KINASE"/>
    <property type="match status" value="1"/>
</dbReference>
<accession>A0A316AHD4</accession>
<evidence type="ECO:0000256" key="1">
    <source>
        <dbReference type="ARBA" id="ARBA00001206"/>
    </source>
</evidence>
<dbReference type="InterPro" id="IPR004619">
    <property type="entry name" value="Type_III_PanK"/>
</dbReference>
<dbReference type="CDD" id="cd24015">
    <property type="entry name" value="ASKHA_NBD_PanK-III"/>
    <property type="match status" value="1"/>
</dbReference>
<dbReference type="Proteomes" id="UP000245880">
    <property type="component" value="Unassembled WGS sequence"/>
</dbReference>